<feature type="domain" description="N-acetyltransferase" evidence="1">
    <location>
        <begin position="8"/>
        <end position="162"/>
    </location>
</feature>
<sequence length="162" mass="17828">MKDHQTDFRMRAALPQDHALLRALLDAHLDELSGFAPVDRAYPWFDLYFSEQDRWAWLAEADGAVAGFALVNRHAASGLPAERVMAEFFVTPGFRRQGRGRRFAGSVFAAAPGQWELSVLSANAPGLAFWLSVCGAYPAFQRIDAGEETILRFVVASPSSAI</sequence>
<evidence type="ECO:0000313" key="2">
    <source>
        <dbReference type="EMBL" id="OLP56104.1"/>
    </source>
</evidence>
<proteinExistence type="predicted"/>
<dbReference type="InterPro" id="IPR000182">
    <property type="entry name" value="GNAT_dom"/>
</dbReference>
<dbReference type="GO" id="GO:0016747">
    <property type="term" value="F:acyltransferase activity, transferring groups other than amino-acyl groups"/>
    <property type="evidence" value="ECO:0007669"/>
    <property type="project" value="InterPro"/>
</dbReference>
<dbReference type="EMBL" id="MKIO01000024">
    <property type="protein sequence ID" value="OLP56104.1"/>
    <property type="molecule type" value="Genomic_DNA"/>
</dbReference>
<reference evidence="2 3" key="1">
    <citation type="submission" date="2016-09" db="EMBL/GenBank/DDBJ databases">
        <title>Rhizobium sp. nov., a novel species isolated from the rice rhizosphere.</title>
        <authorList>
            <person name="Zhao J."/>
            <person name="Zhang X."/>
        </authorList>
    </citation>
    <scope>NUCLEOTIDE SEQUENCE [LARGE SCALE GENOMIC DNA]</scope>
    <source>
        <strain evidence="2 3">MH17</strain>
    </source>
</reference>
<dbReference type="OrthoDB" id="8479334at2"/>
<dbReference type="SUPFAM" id="SSF55729">
    <property type="entry name" value="Acyl-CoA N-acyltransferases (Nat)"/>
    <property type="match status" value="1"/>
</dbReference>
<dbReference type="Gene3D" id="3.40.630.30">
    <property type="match status" value="1"/>
</dbReference>
<dbReference type="STRING" id="1672749.BJF92_20055"/>
<dbReference type="Pfam" id="PF00583">
    <property type="entry name" value="Acetyltransf_1"/>
    <property type="match status" value="1"/>
</dbReference>
<dbReference type="AlphaFoldDB" id="A0A1Q9AL90"/>
<name>A0A1Q9AL90_9HYPH</name>
<protein>
    <recommendedName>
        <fullName evidence="1">N-acetyltransferase domain-containing protein</fullName>
    </recommendedName>
</protein>
<gene>
    <name evidence="2" type="ORF">BJF92_20055</name>
</gene>
<dbReference type="InterPro" id="IPR016181">
    <property type="entry name" value="Acyl_CoA_acyltransferase"/>
</dbReference>
<evidence type="ECO:0000259" key="1">
    <source>
        <dbReference type="PROSITE" id="PS51186"/>
    </source>
</evidence>
<dbReference type="PROSITE" id="PS51186">
    <property type="entry name" value="GNAT"/>
    <property type="match status" value="1"/>
</dbReference>
<evidence type="ECO:0000313" key="3">
    <source>
        <dbReference type="Proteomes" id="UP000186143"/>
    </source>
</evidence>
<dbReference type="RefSeq" id="WP_075634183.1">
    <property type="nucleotide sequence ID" value="NZ_MKIO01000024.1"/>
</dbReference>
<comment type="caution">
    <text evidence="2">The sequence shown here is derived from an EMBL/GenBank/DDBJ whole genome shotgun (WGS) entry which is preliminary data.</text>
</comment>
<accession>A0A1Q9AL90</accession>
<dbReference type="Proteomes" id="UP000186143">
    <property type="component" value="Unassembled WGS sequence"/>
</dbReference>
<organism evidence="2 3">
    <name type="scientific">Xaviernesmea rhizosphaerae</name>
    <dbReference type="NCBI Taxonomy" id="1672749"/>
    <lineage>
        <taxon>Bacteria</taxon>
        <taxon>Pseudomonadati</taxon>
        <taxon>Pseudomonadota</taxon>
        <taxon>Alphaproteobacteria</taxon>
        <taxon>Hyphomicrobiales</taxon>
        <taxon>Rhizobiaceae</taxon>
        <taxon>Rhizobium/Agrobacterium group</taxon>
        <taxon>Xaviernesmea</taxon>
    </lineage>
</organism>